<dbReference type="RefSeq" id="WP_263597303.1">
    <property type="nucleotide sequence ID" value="NZ_CABVHQ010000038.1"/>
</dbReference>
<gene>
    <name evidence="1" type="ORF">PS691_03708</name>
</gene>
<accession>A0A5E7DFA6</accession>
<evidence type="ECO:0000313" key="1">
    <source>
        <dbReference type="EMBL" id="VVO14881.1"/>
    </source>
</evidence>
<organism evidence="1 2">
    <name type="scientific">Pseudomonas fluorescens</name>
    <dbReference type="NCBI Taxonomy" id="294"/>
    <lineage>
        <taxon>Bacteria</taxon>
        <taxon>Pseudomonadati</taxon>
        <taxon>Pseudomonadota</taxon>
        <taxon>Gammaproteobacteria</taxon>
        <taxon>Pseudomonadales</taxon>
        <taxon>Pseudomonadaceae</taxon>
        <taxon>Pseudomonas</taxon>
    </lineage>
</organism>
<dbReference type="AlphaFoldDB" id="A0A5E7DFA6"/>
<dbReference type="EMBL" id="CABVHQ010000038">
    <property type="protein sequence ID" value="VVO14881.1"/>
    <property type="molecule type" value="Genomic_DNA"/>
</dbReference>
<reference evidence="1 2" key="1">
    <citation type="submission" date="2019-09" db="EMBL/GenBank/DDBJ databases">
        <authorList>
            <person name="Chandra G."/>
            <person name="Truman W A."/>
        </authorList>
    </citation>
    <scope>NUCLEOTIDE SEQUENCE [LARGE SCALE GENOMIC DNA]</scope>
    <source>
        <strain evidence="1">PS691</strain>
    </source>
</reference>
<proteinExistence type="predicted"/>
<name>A0A5E7DFA6_PSEFL</name>
<evidence type="ECO:0000313" key="2">
    <source>
        <dbReference type="Proteomes" id="UP000337909"/>
    </source>
</evidence>
<protein>
    <submittedName>
        <fullName evidence="1">Uncharacterized protein</fullName>
    </submittedName>
</protein>
<sequence>MRDVRLETRGNCLHIQHNQVFSDDIGRFRSFSFLFGVALQE</sequence>
<dbReference type="Proteomes" id="UP000337909">
    <property type="component" value="Unassembled WGS sequence"/>
</dbReference>